<evidence type="ECO:0000256" key="1">
    <source>
        <dbReference type="ARBA" id="ARBA00022516"/>
    </source>
</evidence>
<dbReference type="GO" id="GO:0016020">
    <property type="term" value="C:membrane"/>
    <property type="evidence" value="ECO:0007669"/>
    <property type="project" value="GOC"/>
</dbReference>
<dbReference type="EMBL" id="NMUJ01000039">
    <property type="protein sequence ID" value="OYV02904.1"/>
    <property type="molecule type" value="Genomic_DNA"/>
</dbReference>
<keyword evidence="1" id="KW-0444">Lipid biosynthesis</keyword>
<dbReference type="Gene3D" id="2.160.10.10">
    <property type="entry name" value="Hexapeptide repeat proteins"/>
    <property type="match status" value="1"/>
</dbReference>
<evidence type="ECO:0000313" key="7">
    <source>
        <dbReference type="EMBL" id="OYV02904.1"/>
    </source>
</evidence>
<sequence>MTKDVHEALIHPTASLGEDVEIGHGAIIEKNVTIGNGTKIGAYSYIAENTIIGEDNQIYPYVVIGFAPQDVNYRNEPTRVRIGNRNIIREFVTIHRATGTGNETIIGDDNFIMAYVHIAHNCRLGNGIVIANASQLAGYVEVQDHAFISGLCPIHQFVRIGAYAMIAGGYRVPKDVPPYALAAGEPLRVVDVNRVGLRRHNFTPHEVDRLHKAFKLLFSTKYNLQQAIAMVQKELQMDHNVGYLIKFIMESKRGIVR</sequence>
<reference evidence="8" key="1">
    <citation type="submission" date="2017-07" db="EMBL/GenBank/DDBJ databases">
        <title>Novel pathways for hydrocarbon cycling and metabolic interdependencies in hydrothermal sediment communities.</title>
        <authorList>
            <person name="Dombrowski N."/>
            <person name="Seitz K."/>
            <person name="Teske A."/>
            <person name="Baker B."/>
        </authorList>
    </citation>
    <scope>NUCLEOTIDE SEQUENCE [LARGE SCALE GENOMIC DNA]</scope>
</reference>
<keyword evidence="5 7" id="KW-0012">Acyltransferase</keyword>
<dbReference type="PANTHER" id="PTHR43480">
    <property type="entry name" value="ACYL-[ACYL-CARRIER-PROTEIN]--UDP-N-ACETYLGLUCOSAMINE O-ACYLTRANSFERASE"/>
    <property type="match status" value="1"/>
</dbReference>
<dbReference type="NCBIfam" id="TIGR01852">
    <property type="entry name" value="lipid_A_lpxA"/>
    <property type="match status" value="1"/>
</dbReference>
<dbReference type="GO" id="GO:0009245">
    <property type="term" value="P:lipid A biosynthetic process"/>
    <property type="evidence" value="ECO:0007669"/>
    <property type="project" value="UniProtKB-KW"/>
</dbReference>
<dbReference type="PIRSF" id="PIRSF000456">
    <property type="entry name" value="UDP-GlcNAc_acltr"/>
    <property type="match status" value="1"/>
</dbReference>
<dbReference type="Pfam" id="PF00132">
    <property type="entry name" value="Hexapep"/>
    <property type="match status" value="2"/>
</dbReference>
<feature type="domain" description="UDP N-acetylglucosamine O-acyltransferase C-terminal" evidence="6">
    <location>
        <begin position="175"/>
        <end position="256"/>
    </location>
</feature>
<dbReference type="CDD" id="cd03351">
    <property type="entry name" value="LbH_UDP-GlcNAc_AT"/>
    <property type="match status" value="1"/>
</dbReference>
<evidence type="ECO:0000256" key="3">
    <source>
        <dbReference type="ARBA" id="ARBA00022679"/>
    </source>
</evidence>
<accession>A0A257LTH0</accession>
<dbReference type="AlphaFoldDB" id="A0A257LTH0"/>
<dbReference type="Pfam" id="PF13720">
    <property type="entry name" value="Acetyltransf_11"/>
    <property type="match status" value="1"/>
</dbReference>
<proteinExistence type="predicted"/>
<protein>
    <submittedName>
        <fullName evidence="7">Acyl-[acyl-carrier-protein]--UDP-N-acetylglucosamine O-acyltransferase</fullName>
    </submittedName>
</protein>
<dbReference type="InterPro" id="IPR029098">
    <property type="entry name" value="Acetyltransf_C"/>
</dbReference>
<keyword evidence="2" id="KW-0441">Lipid A biosynthesis</keyword>
<evidence type="ECO:0000256" key="5">
    <source>
        <dbReference type="ARBA" id="ARBA00023315"/>
    </source>
</evidence>
<dbReference type="InterPro" id="IPR011004">
    <property type="entry name" value="Trimer_LpxA-like_sf"/>
</dbReference>
<dbReference type="SUPFAM" id="SSF51161">
    <property type="entry name" value="Trimeric LpxA-like enzymes"/>
    <property type="match status" value="1"/>
</dbReference>
<dbReference type="NCBIfam" id="NF003657">
    <property type="entry name" value="PRK05289.1"/>
    <property type="match status" value="1"/>
</dbReference>
<dbReference type="Proteomes" id="UP000216312">
    <property type="component" value="Unassembled WGS sequence"/>
</dbReference>
<dbReference type="InterPro" id="IPR037157">
    <property type="entry name" value="Acetyltransf_C_sf"/>
</dbReference>
<dbReference type="Gene3D" id="1.20.1180.10">
    <property type="entry name" value="Udp N-acetylglucosamine O-acyltransferase, C-terminal domain"/>
    <property type="match status" value="1"/>
</dbReference>
<dbReference type="InterPro" id="IPR010137">
    <property type="entry name" value="Lipid_A_LpxA"/>
</dbReference>
<dbReference type="GO" id="GO:0008780">
    <property type="term" value="F:acyl-[acyl-carrier-protein]-UDP-N-acetylglucosamine O-acyltransferase activity"/>
    <property type="evidence" value="ECO:0007669"/>
    <property type="project" value="InterPro"/>
</dbReference>
<evidence type="ECO:0000313" key="8">
    <source>
        <dbReference type="Proteomes" id="UP000216312"/>
    </source>
</evidence>
<evidence type="ECO:0000256" key="4">
    <source>
        <dbReference type="ARBA" id="ARBA00023098"/>
    </source>
</evidence>
<evidence type="ECO:0000259" key="6">
    <source>
        <dbReference type="Pfam" id="PF13720"/>
    </source>
</evidence>
<keyword evidence="3 7" id="KW-0808">Transferase</keyword>
<organism evidence="7 8">
    <name type="scientific">candidate division WOR-3 bacterium 4484_18</name>
    <dbReference type="NCBI Taxonomy" id="2020626"/>
    <lineage>
        <taxon>Bacteria</taxon>
        <taxon>Bacteria division WOR-3</taxon>
    </lineage>
</organism>
<evidence type="ECO:0000256" key="2">
    <source>
        <dbReference type="ARBA" id="ARBA00022556"/>
    </source>
</evidence>
<keyword evidence="4" id="KW-0443">Lipid metabolism</keyword>
<comment type="caution">
    <text evidence="7">The sequence shown here is derived from an EMBL/GenBank/DDBJ whole genome shotgun (WGS) entry which is preliminary data.</text>
</comment>
<dbReference type="InterPro" id="IPR001451">
    <property type="entry name" value="Hexapep"/>
</dbReference>
<name>A0A257LTH0_UNCW3</name>
<dbReference type="PANTHER" id="PTHR43480:SF1">
    <property type="entry name" value="ACYL-[ACYL-CARRIER-PROTEIN]--UDP-N-ACETYLGLUCOSAMINE O-ACYLTRANSFERASE, MITOCHONDRIAL-RELATED"/>
    <property type="match status" value="1"/>
</dbReference>
<gene>
    <name evidence="7" type="ORF">CGW93_03335</name>
</gene>